<reference evidence="2" key="3">
    <citation type="submission" date="2024-01" db="EMBL/GenBank/DDBJ databases">
        <authorList>
            <person name="Coelho M.A."/>
            <person name="David-Palma M."/>
            <person name="Shea T."/>
            <person name="Sun S."/>
            <person name="Cuomo C.A."/>
            <person name="Heitman J."/>
        </authorList>
    </citation>
    <scope>NUCLEOTIDE SEQUENCE</scope>
    <source>
        <strain evidence="2">CBS 7841</strain>
    </source>
</reference>
<dbReference type="Proteomes" id="UP000094043">
    <property type="component" value="Chromosome 2"/>
</dbReference>
<reference evidence="2" key="1">
    <citation type="submission" date="2016-06" db="EMBL/GenBank/DDBJ databases">
        <authorList>
            <person name="Cuomo C."/>
            <person name="Litvintseva A."/>
            <person name="Heitman J."/>
            <person name="Chen Y."/>
            <person name="Sun S."/>
            <person name="Springer D."/>
            <person name="Dromer F."/>
            <person name="Young S."/>
            <person name="Zeng Q."/>
            <person name="Chapman S."/>
            <person name="Gujja S."/>
            <person name="Saif S."/>
            <person name="Birren B."/>
        </authorList>
    </citation>
    <scope>NUCLEOTIDE SEQUENCE</scope>
    <source>
        <strain evidence="2">CBS 7841</strain>
    </source>
</reference>
<dbReference type="Pfam" id="PF13805">
    <property type="entry name" value="Pil1"/>
    <property type="match status" value="1"/>
</dbReference>
<dbReference type="InterPro" id="IPR028245">
    <property type="entry name" value="PIL1/LSP1"/>
</dbReference>
<dbReference type="Gene3D" id="1.20.1270.60">
    <property type="entry name" value="Arfaptin homology (AH) domain/BAR domain"/>
    <property type="match status" value="1"/>
</dbReference>
<dbReference type="RefSeq" id="XP_066066953.1">
    <property type="nucleotide sequence ID" value="XM_066210856.1"/>
</dbReference>
<proteinExistence type="predicted"/>
<feature type="compositionally biased region" description="Basic and acidic residues" evidence="1">
    <location>
        <begin position="409"/>
        <end position="428"/>
    </location>
</feature>
<dbReference type="AlphaFoldDB" id="A0AAJ8JPX9"/>
<dbReference type="KEGG" id="cdep:91085627"/>
<dbReference type="InterPro" id="IPR027267">
    <property type="entry name" value="AH/BAR_dom_sf"/>
</dbReference>
<evidence type="ECO:0000313" key="2">
    <source>
        <dbReference type="EMBL" id="WVN86253.1"/>
    </source>
</evidence>
<feature type="region of interest" description="Disordered" evidence="1">
    <location>
        <begin position="378"/>
        <end position="428"/>
    </location>
</feature>
<dbReference type="PANTHER" id="PTHR31962">
    <property type="entry name" value="SPHINGOLIPID LONG CHAIN BASE-RESPONSIVE PROTEIN PIL1"/>
    <property type="match status" value="1"/>
</dbReference>
<keyword evidence="3" id="KW-1185">Reference proteome</keyword>
<dbReference type="PANTHER" id="PTHR31962:SF6">
    <property type="entry name" value="EISOSOME COMPONENT PIL1-DOMAIN-CONTAINING PROTEIN"/>
    <property type="match status" value="1"/>
</dbReference>
<feature type="compositionally biased region" description="Basic and acidic residues" evidence="1">
    <location>
        <begin position="478"/>
        <end position="489"/>
    </location>
</feature>
<feature type="region of interest" description="Disordered" evidence="1">
    <location>
        <begin position="587"/>
        <end position="661"/>
    </location>
</feature>
<evidence type="ECO:0000256" key="1">
    <source>
        <dbReference type="SAM" id="MobiDB-lite"/>
    </source>
</evidence>
<feature type="compositionally biased region" description="Polar residues" evidence="1">
    <location>
        <begin position="462"/>
        <end position="472"/>
    </location>
</feature>
<dbReference type="GeneID" id="91085627"/>
<evidence type="ECO:0000313" key="3">
    <source>
        <dbReference type="Proteomes" id="UP000094043"/>
    </source>
</evidence>
<feature type="region of interest" description="Disordered" evidence="1">
    <location>
        <begin position="15"/>
        <end position="41"/>
    </location>
</feature>
<name>A0AAJ8JPX9_9TREE</name>
<reference evidence="2" key="2">
    <citation type="journal article" date="2022" name="Elife">
        <title>Obligate sexual reproduction of a homothallic fungus closely related to the Cryptococcus pathogenic species complex.</title>
        <authorList>
            <person name="Passer A.R."/>
            <person name="Clancey S.A."/>
            <person name="Shea T."/>
            <person name="David-Palma M."/>
            <person name="Averette A.F."/>
            <person name="Boekhout T."/>
            <person name="Porcel B.M."/>
            <person name="Nowrousian M."/>
            <person name="Cuomo C.A."/>
            <person name="Sun S."/>
            <person name="Heitman J."/>
            <person name="Coelho M.A."/>
        </authorList>
    </citation>
    <scope>NUCLEOTIDE SEQUENCE</scope>
    <source>
        <strain evidence="2">CBS 7841</strain>
    </source>
</reference>
<dbReference type="GO" id="GO:0070941">
    <property type="term" value="P:eisosome assembly"/>
    <property type="evidence" value="ECO:0007669"/>
    <property type="project" value="TreeGrafter"/>
</dbReference>
<feature type="region of interest" description="Disordered" evidence="1">
    <location>
        <begin position="449"/>
        <end position="506"/>
    </location>
</feature>
<feature type="compositionally biased region" description="Polar residues" evidence="1">
    <location>
        <begin position="393"/>
        <end position="407"/>
    </location>
</feature>
<dbReference type="GO" id="GO:0036286">
    <property type="term" value="C:eisosome filament"/>
    <property type="evidence" value="ECO:0007669"/>
    <property type="project" value="TreeGrafter"/>
</dbReference>
<dbReference type="GO" id="GO:0008289">
    <property type="term" value="F:lipid binding"/>
    <property type="evidence" value="ECO:0007669"/>
    <property type="project" value="TreeGrafter"/>
</dbReference>
<evidence type="ECO:0008006" key="4">
    <source>
        <dbReference type="Google" id="ProtNLM"/>
    </source>
</evidence>
<organism evidence="2 3">
    <name type="scientific">Cryptococcus depauperatus CBS 7841</name>
    <dbReference type="NCBI Taxonomy" id="1295531"/>
    <lineage>
        <taxon>Eukaryota</taxon>
        <taxon>Fungi</taxon>
        <taxon>Dikarya</taxon>
        <taxon>Basidiomycota</taxon>
        <taxon>Agaricomycotina</taxon>
        <taxon>Tremellomycetes</taxon>
        <taxon>Tremellales</taxon>
        <taxon>Cryptococcaceae</taxon>
        <taxon>Cryptococcus</taxon>
    </lineage>
</organism>
<dbReference type="GO" id="GO:0006897">
    <property type="term" value="P:endocytosis"/>
    <property type="evidence" value="ECO:0007669"/>
    <property type="project" value="TreeGrafter"/>
</dbReference>
<dbReference type="GO" id="GO:0005886">
    <property type="term" value="C:plasma membrane"/>
    <property type="evidence" value="ECO:0007669"/>
    <property type="project" value="TreeGrafter"/>
</dbReference>
<accession>A0AAJ8JPX9</accession>
<gene>
    <name evidence="2" type="ORF">L203_101414</name>
</gene>
<sequence>MTLRNASGKFSLSGLGRKVSGIDHPPSPGREYGTGTDEDSTVRDHHGAAFDGAQGFESFARVSASDGWLRLMTVSIIASEKGMMQMVEKLAVENQKASASLSPYGIQEGPDLQDILTQSSALLNHLNSALNVFASHQTEMRVCLKRIRMREEALIELKAQRKSTGAKAENAERKLAKMSPENKALPQQTDLLEKLRGDMRTMDQDIISEETKIGDFKRQTLKEALSLKFGGLEELGEKMCIIGELGKLLLEEIPLEETPIGYGRAPYMGYEKTENAVQEATKCFHTAGNTPKPPGLPQPSFTAPTHTPSLPLDERSVTAADHANLPVNVLQPFEQDTGVEMGKEDYSLDAQNPYGGIESNPYVLPTIGGHENVYSDFGGMRNTNPGHVRFQPHSPNAPATSSPSLQINDHVHPPDAQENEHSYEYEQQRQMDAVENPWSKLDAVEADWKKQQAGEADLPNPHVSTSQTSSSAPWEPLNLKRERASEAAIHDATVPSPPPAQTNPSALAVPETQLQHPEPTQVVTSTDLAPPVFRPDASTPGINEYHTPMGSPAPESREGLQGYEREYFPANMGTGGKISAAAFRKGTKPKTSLGPEELAPAGGIYGEESSNSNIPGVRRLPAPPQSPAGVTLPANTETQDGLDLERHISPPPEYGAGESLR</sequence>
<dbReference type="EMBL" id="CP143785">
    <property type="protein sequence ID" value="WVN86253.1"/>
    <property type="molecule type" value="Genomic_DNA"/>
</dbReference>
<protein>
    <recommendedName>
        <fullName evidence="4">Eisosome component PIL1-domain-containing protein</fullName>
    </recommendedName>
</protein>